<feature type="transmembrane region" description="Helical" evidence="1">
    <location>
        <begin position="87"/>
        <end position="104"/>
    </location>
</feature>
<evidence type="ECO:0000313" key="3">
    <source>
        <dbReference type="Proteomes" id="UP001183629"/>
    </source>
</evidence>
<comment type="caution">
    <text evidence="2">The sequence shown here is derived from an EMBL/GenBank/DDBJ whole genome shotgun (WGS) entry which is preliminary data.</text>
</comment>
<organism evidence="2 3">
    <name type="scientific">Catenuloplanes niger</name>
    <dbReference type="NCBI Taxonomy" id="587534"/>
    <lineage>
        <taxon>Bacteria</taxon>
        <taxon>Bacillati</taxon>
        <taxon>Actinomycetota</taxon>
        <taxon>Actinomycetes</taxon>
        <taxon>Micromonosporales</taxon>
        <taxon>Micromonosporaceae</taxon>
        <taxon>Catenuloplanes</taxon>
    </lineage>
</organism>
<dbReference type="RefSeq" id="WP_310411074.1">
    <property type="nucleotide sequence ID" value="NZ_JAVDYC010000001.1"/>
</dbReference>
<keyword evidence="1" id="KW-1133">Transmembrane helix</keyword>
<keyword evidence="1" id="KW-0472">Membrane</keyword>
<keyword evidence="1" id="KW-0812">Transmembrane</keyword>
<protein>
    <recommendedName>
        <fullName evidence="4">DUF2975 domain-containing protein</fullName>
    </recommendedName>
</protein>
<name>A0AAE3ZKU4_9ACTN</name>
<sequence>MINAQRDWLGELQTALAAGTVLGALAGVATVGFAATSDAVELTIVTTRGTAITGLPAGVTLADAGAADVAIADPGWAERLAHVAQGAPSYLLGLLIVASLWWVVRAARRTDPFAPGTAHRLRRLGIGTLVGGLVADTLEIGSGALASTLVHGEFRALSVTYHPWWLLIGFGLLAVGEVLRRGAVLRAELDEVV</sequence>
<evidence type="ECO:0008006" key="4">
    <source>
        <dbReference type="Google" id="ProtNLM"/>
    </source>
</evidence>
<keyword evidence="3" id="KW-1185">Reference proteome</keyword>
<feature type="transmembrane region" description="Helical" evidence="1">
    <location>
        <begin position="124"/>
        <end position="150"/>
    </location>
</feature>
<reference evidence="2 3" key="1">
    <citation type="submission" date="2023-07" db="EMBL/GenBank/DDBJ databases">
        <title>Sequencing the genomes of 1000 actinobacteria strains.</title>
        <authorList>
            <person name="Klenk H.-P."/>
        </authorList>
    </citation>
    <scope>NUCLEOTIDE SEQUENCE [LARGE SCALE GENOMIC DNA]</scope>
    <source>
        <strain evidence="2 3">DSM 44711</strain>
    </source>
</reference>
<evidence type="ECO:0000256" key="1">
    <source>
        <dbReference type="SAM" id="Phobius"/>
    </source>
</evidence>
<dbReference type="AlphaFoldDB" id="A0AAE3ZKU4"/>
<accession>A0AAE3ZKU4</accession>
<gene>
    <name evidence="2" type="ORF">J2S44_002018</name>
</gene>
<proteinExistence type="predicted"/>
<feature type="transmembrane region" description="Helical" evidence="1">
    <location>
        <begin position="162"/>
        <end position="179"/>
    </location>
</feature>
<dbReference type="Proteomes" id="UP001183629">
    <property type="component" value="Unassembled WGS sequence"/>
</dbReference>
<evidence type="ECO:0000313" key="2">
    <source>
        <dbReference type="EMBL" id="MDR7321768.1"/>
    </source>
</evidence>
<feature type="transmembrane region" description="Helical" evidence="1">
    <location>
        <begin position="12"/>
        <end position="35"/>
    </location>
</feature>
<dbReference type="EMBL" id="JAVDYC010000001">
    <property type="protein sequence ID" value="MDR7321768.1"/>
    <property type="molecule type" value="Genomic_DNA"/>
</dbReference>